<dbReference type="AlphaFoldDB" id="A0A0F4G5J6"/>
<dbReference type="InterPro" id="IPR018805">
    <property type="entry name" value="YJL171C/Tos1_C"/>
</dbReference>
<keyword evidence="6" id="KW-0326">Glycosidase</keyword>
<accession>A0A0F4G5J6</accession>
<dbReference type="InterPro" id="IPR018807">
    <property type="entry name" value="YJL171C/Tos1_N"/>
</dbReference>
<proteinExistence type="inferred from homology"/>
<evidence type="ECO:0000256" key="2">
    <source>
        <dbReference type="ARBA" id="ARBA00006055"/>
    </source>
</evidence>
<feature type="region of interest" description="Disordered" evidence="8">
    <location>
        <begin position="100"/>
        <end position="137"/>
    </location>
</feature>
<dbReference type="PANTHER" id="PTHR31737">
    <property type="entry name" value="PROTEIN TOS1"/>
    <property type="match status" value="1"/>
</dbReference>
<comment type="catalytic activity">
    <reaction evidence="1">
        <text>Hydrolysis of (1-&gt;3)-beta-D-glucosidic linkages in (1-&gt;3)-beta-D-glucans.</text>
        <dbReference type="EC" id="3.2.1.39"/>
    </reaction>
</comment>
<keyword evidence="4 9" id="KW-0732">Signal</keyword>
<dbReference type="GO" id="GO:0009277">
    <property type="term" value="C:fungal-type cell wall"/>
    <property type="evidence" value="ECO:0007669"/>
    <property type="project" value="TreeGrafter"/>
</dbReference>
<keyword evidence="5" id="KW-0378">Hydrolase</keyword>
<protein>
    <recommendedName>
        <fullName evidence="3">glucan endo-1,3-beta-D-glucosidase</fullName>
        <ecNumber evidence="3">3.2.1.39</ecNumber>
    </recommendedName>
</protein>
<evidence type="ECO:0000259" key="10">
    <source>
        <dbReference type="Pfam" id="PF10287"/>
    </source>
</evidence>
<keyword evidence="13" id="KW-1185">Reference proteome</keyword>
<evidence type="ECO:0000256" key="7">
    <source>
        <dbReference type="ARBA" id="ARBA00023316"/>
    </source>
</evidence>
<feature type="domain" description="Cell wall protein YJL171C/Tos1 N-terminal" evidence="11">
    <location>
        <begin position="37"/>
        <end position="99"/>
    </location>
</feature>
<dbReference type="STRING" id="1047168.A0A0F4G5J6"/>
<dbReference type="EMBL" id="LAFY01005794">
    <property type="protein sequence ID" value="KJX92603.1"/>
    <property type="molecule type" value="Genomic_DNA"/>
</dbReference>
<dbReference type="OrthoDB" id="118256at2759"/>
<feature type="signal peptide" evidence="9">
    <location>
        <begin position="1"/>
        <end position="17"/>
    </location>
</feature>
<dbReference type="Pfam" id="PF10287">
    <property type="entry name" value="YJL171C_Tos1_C"/>
    <property type="match status" value="1"/>
</dbReference>
<feature type="compositionally biased region" description="Basic residues" evidence="8">
    <location>
        <begin position="111"/>
        <end position="130"/>
    </location>
</feature>
<keyword evidence="7" id="KW-0961">Cell wall biogenesis/degradation</keyword>
<comment type="caution">
    <text evidence="12">The sequence shown here is derived from an EMBL/GenBank/DDBJ whole genome shotgun (WGS) entry which is preliminary data.</text>
</comment>
<feature type="region of interest" description="Disordered" evidence="8">
    <location>
        <begin position="188"/>
        <end position="231"/>
    </location>
</feature>
<name>A0A0F4G5J6_9PEZI</name>
<evidence type="ECO:0000313" key="13">
    <source>
        <dbReference type="Proteomes" id="UP000033647"/>
    </source>
</evidence>
<evidence type="ECO:0000256" key="1">
    <source>
        <dbReference type="ARBA" id="ARBA00000382"/>
    </source>
</evidence>
<dbReference type="GO" id="GO:0071555">
    <property type="term" value="P:cell wall organization"/>
    <property type="evidence" value="ECO:0007669"/>
    <property type="project" value="UniProtKB-KW"/>
</dbReference>
<evidence type="ECO:0000256" key="5">
    <source>
        <dbReference type="ARBA" id="ARBA00022801"/>
    </source>
</evidence>
<reference evidence="12 13" key="1">
    <citation type="submission" date="2015-03" db="EMBL/GenBank/DDBJ databases">
        <title>RNA-seq based gene annotation and comparative genomics of four Zymoseptoria species reveal species-specific pathogenicity related genes and transposable element activity.</title>
        <authorList>
            <person name="Grandaubert J."/>
            <person name="Bhattacharyya A."/>
            <person name="Stukenbrock E.H."/>
        </authorList>
    </citation>
    <scope>NUCLEOTIDE SEQUENCE [LARGE SCALE GENOMIC DNA]</scope>
    <source>
        <strain evidence="12 13">Zb18110</strain>
    </source>
</reference>
<dbReference type="Pfam" id="PF10290">
    <property type="entry name" value="YJL171C_Tos1_N"/>
    <property type="match status" value="1"/>
</dbReference>
<sequence length="478" mass="49798">MKSFITAAALLAATVSADLCQEGVVDTNGNFYCQKVNAITYTGVGHDGSYNKITSMDPTTGACSSAPYGYSGSLSPLDEEVSIHLRGPLLLKQFAVYMPHNSSTSPPPASKARRHVHDKRHGHAHAHMHRERNAKEEKRALGDVVSALIDGKWQTWANNYNGGAAAAAAPAAETGAPAAAPAGPAAAIEPVNKAPNPAPAPSQAPGANRVGGGSSSSSSSASGEKSDPADATGNWARQAYYNSEAAIAEGLVFLNHKGGDGSGTWDMTYGNSLSYASKDGTAGASSPQILADTTLASSTEIVIMTDQPCTDGSCGYTRPDTVAHHGFDGPSKAFFFEFGMPDDGQGGASEYDAVNMPAIWMLNAQIPLTLQYGDAECSCWTSGCGEFDVFEVLAAGDTRCKSTLHGNVAGGDSDYFERPTSGTIKAALLLFDDNIHIKILDDSTEFGPNMGATFLTEMAADTMEDSVEKLVSLFKLGG</sequence>
<dbReference type="Proteomes" id="UP000033647">
    <property type="component" value="Unassembled WGS sequence"/>
</dbReference>
<feature type="domain" description="Cell wall protein YJL171C/Tos1 C-terminal" evidence="10">
    <location>
        <begin position="233"/>
        <end position="453"/>
    </location>
</feature>
<dbReference type="EC" id="3.2.1.39" evidence="3"/>
<comment type="similarity">
    <text evidence="2">Belongs to the PGA52 family.</text>
</comment>
<evidence type="ECO:0000259" key="11">
    <source>
        <dbReference type="Pfam" id="PF10290"/>
    </source>
</evidence>
<gene>
    <name evidence="12" type="ORF">TI39_contig5839g00027</name>
</gene>
<evidence type="ECO:0000256" key="8">
    <source>
        <dbReference type="SAM" id="MobiDB-lite"/>
    </source>
</evidence>
<evidence type="ECO:0000313" key="12">
    <source>
        <dbReference type="EMBL" id="KJX92603.1"/>
    </source>
</evidence>
<evidence type="ECO:0000256" key="6">
    <source>
        <dbReference type="ARBA" id="ARBA00023295"/>
    </source>
</evidence>
<dbReference type="GO" id="GO:0042973">
    <property type="term" value="F:glucan endo-1,3-beta-D-glucosidase activity"/>
    <property type="evidence" value="ECO:0007669"/>
    <property type="project" value="UniProtKB-EC"/>
</dbReference>
<evidence type="ECO:0000256" key="9">
    <source>
        <dbReference type="SAM" id="SignalP"/>
    </source>
</evidence>
<evidence type="ECO:0000256" key="4">
    <source>
        <dbReference type="ARBA" id="ARBA00022729"/>
    </source>
</evidence>
<feature type="chain" id="PRO_5002468420" description="glucan endo-1,3-beta-D-glucosidase" evidence="9">
    <location>
        <begin position="18"/>
        <end position="478"/>
    </location>
</feature>
<organism evidence="12 13">
    <name type="scientific">Zymoseptoria brevis</name>
    <dbReference type="NCBI Taxonomy" id="1047168"/>
    <lineage>
        <taxon>Eukaryota</taxon>
        <taxon>Fungi</taxon>
        <taxon>Dikarya</taxon>
        <taxon>Ascomycota</taxon>
        <taxon>Pezizomycotina</taxon>
        <taxon>Dothideomycetes</taxon>
        <taxon>Dothideomycetidae</taxon>
        <taxon>Mycosphaerellales</taxon>
        <taxon>Mycosphaerellaceae</taxon>
        <taxon>Zymoseptoria</taxon>
    </lineage>
</organism>
<dbReference type="PANTHER" id="PTHR31737:SF2">
    <property type="entry name" value="PROTEIN TOS1"/>
    <property type="match status" value="1"/>
</dbReference>
<evidence type="ECO:0000256" key="3">
    <source>
        <dbReference type="ARBA" id="ARBA00012780"/>
    </source>
</evidence>